<feature type="coiled-coil region" evidence="2">
    <location>
        <begin position="349"/>
        <end position="376"/>
    </location>
</feature>
<evidence type="ECO:0000313" key="5">
    <source>
        <dbReference type="Proteomes" id="UP000515159"/>
    </source>
</evidence>
<dbReference type="AlphaFoldDB" id="A0A6P8S9T9"/>
<dbReference type="RefSeq" id="XP_033814999.1">
    <property type="nucleotide sequence ID" value="XM_033959108.1"/>
</dbReference>
<feature type="coiled-coil region" evidence="2">
    <location>
        <begin position="671"/>
        <end position="722"/>
    </location>
</feature>
<dbReference type="GeneID" id="117366982"/>
<dbReference type="PANTHER" id="PTHR32083:SF34">
    <property type="entry name" value="COILED-COIL DOMAIN-CONTAINING PROTEIN 146"/>
    <property type="match status" value="1"/>
</dbReference>
<organism evidence="5 6">
    <name type="scientific">Geotrypetes seraphini</name>
    <name type="common">Gaboon caecilian</name>
    <name type="synonym">Caecilia seraphini</name>
    <dbReference type="NCBI Taxonomy" id="260995"/>
    <lineage>
        <taxon>Eukaryota</taxon>
        <taxon>Metazoa</taxon>
        <taxon>Chordata</taxon>
        <taxon>Craniata</taxon>
        <taxon>Vertebrata</taxon>
        <taxon>Euteleostomi</taxon>
        <taxon>Amphibia</taxon>
        <taxon>Gymnophiona</taxon>
        <taxon>Geotrypetes</taxon>
    </lineage>
</organism>
<evidence type="ECO:0000259" key="4">
    <source>
        <dbReference type="Pfam" id="PF21771"/>
    </source>
</evidence>
<dbReference type="GO" id="GO:0005856">
    <property type="term" value="C:cytoskeleton"/>
    <property type="evidence" value="ECO:0007669"/>
    <property type="project" value="TreeGrafter"/>
</dbReference>
<feature type="coiled-coil region" evidence="2">
    <location>
        <begin position="283"/>
        <end position="320"/>
    </location>
</feature>
<evidence type="ECO:0000256" key="3">
    <source>
        <dbReference type="SAM" id="MobiDB-lite"/>
    </source>
</evidence>
<reference evidence="6" key="1">
    <citation type="submission" date="2025-08" db="UniProtKB">
        <authorList>
            <consortium name="RefSeq"/>
        </authorList>
    </citation>
    <scope>IDENTIFICATION</scope>
</reference>
<gene>
    <name evidence="6" type="primary">CCDC146</name>
</gene>
<feature type="compositionally biased region" description="Low complexity" evidence="3">
    <location>
        <begin position="1"/>
        <end position="11"/>
    </location>
</feature>
<name>A0A6P8S9T9_GEOSA</name>
<dbReference type="Proteomes" id="UP000515159">
    <property type="component" value="Chromosome 9"/>
</dbReference>
<feature type="coiled-coil region" evidence="2">
    <location>
        <begin position="865"/>
        <end position="892"/>
    </location>
</feature>
<protein>
    <submittedName>
        <fullName evidence="6">Coiled-coil domain-containing protein 146 isoform X1</fullName>
    </submittedName>
</protein>
<accession>A0A6P8S9T9</accession>
<evidence type="ECO:0000256" key="2">
    <source>
        <dbReference type="SAM" id="Coils"/>
    </source>
</evidence>
<feature type="region of interest" description="Disordered" evidence="3">
    <location>
        <begin position="1"/>
        <end position="24"/>
    </location>
</feature>
<evidence type="ECO:0000313" key="6">
    <source>
        <dbReference type="RefSeq" id="XP_033814999.1"/>
    </source>
</evidence>
<keyword evidence="1 2" id="KW-0175">Coiled coil</keyword>
<keyword evidence="5" id="KW-1185">Reference proteome</keyword>
<dbReference type="Pfam" id="PF21771">
    <property type="entry name" value="CFAP58_CC"/>
    <property type="match status" value="1"/>
</dbReference>
<dbReference type="InterPro" id="IPR049270">
    <property type="entry name" value="CFAP58_CC"/>
</dbReference>
<sequence length="954" mass="112109">MSTISGESLHSSDSEEDEEAKPLFPIAPSFNIEEEWPRDVSESLALQILDELFSTGKLPGTRVAELKAKYTLLYDTLKSIQESEIQLLQDAKRFTIELELQRQELEKADDFPAVVKTEGANLRMQLFKYRNDCDAARESEQSLRYKLDRLQEEKEILEREYERIPNLAELDKKAKMLKETCEDLRKESAQRKLEIKTLSEDLEFKQIQVKKEEDELKAKLEQQEFLKDELVQLHNIPAQVAKDMEKINRRTVEVQKTIRKLDVYYQELSTIAKQGEFKIKKMMEEKEDITRELEGKQAFLENKEQQFNQLTKMLLLAKENEAMAFSERATVDLNLRHATIQRQAQHEALVRKQREKDRDLKNVKKLELQLKAANDALLHIQTIFERIEAEMDALPKIDGVLLERRMELHQEVEAIQRNLAQQQTLTEVEAHMVEQCIVEEQQFIKEQTQCREDLTNFTRLAQIKSDERDQKARLLVKAKHRCHLILQDIKIKDLSIVEHKKKSVIIKKRFEEFAAIYDIVRRERNKCANLLQTAKQRISEMREKTRITGNEIEILRTNVQSKERLLQKAKLKQTNNLMIRDSLRNSISKTSVSLLEMNEKKDQQKLEISQLTHNITDAEDDMIDLRRKYEAAIENRNERAVQLIEREEEVCVFYEKMNIQEMLIRNGDVELQAMDEKIRFLKIQITEKNRQIEHAQKCLTCKKTLEEEIVSSQIQLARCQDKVHELELKMEDPTTENRVRQLEGEDPSKADLITKTEELELRLAEKEEKLLEKEFLFEQVSRLFERSRIKAENSKQDTFTLANKVNDLQRKIKATTRKMMALIAELSMKQATTIKLQQEVRDKEQFVETCYARIEQGLPPSEESEQEWLRQLRKERRRQADLEEKARITEEENQSLLPNGVYTTAEQRPNAYIPEDASALPLPRPYGALAPFKPTESGTNIRHIRKPIVKPIEI</sequence>
<proteinExistence type="predicted"/>
<dbReference type="InParanoid" id="A0A6P8S9T9"/>
<dbReference type="CTD" id="57639"/>
<feature type="domain" description="Cilia- and flagella-associated protein 58 central coiled coil" evidence="4">
    <location>
        <begin position="463"/>
        <end position="690"/>
    </location>
</feature>
<evidence type="ECO:0000256" key="1">
    <source>
        <dbReference type="ARBA" id="ARBA00023054"/>
    </source>
</evidence>
<dbReference type="FunCoup" id="A0A6P8S9T9">
    <property type="interactions" value="79"/>
</dbReference>
<dbReference type="OrthoDB" id="10262929at2759"/>
<dbReference type="PANTHER" id="PTHR32083">
    <property type="entry name" value="CILIA AND FLAGELLA-ASSOCIATED PROTEIN 58-RELATED"/>
    <property type="match status" value="1"/>
</dbReference>
<feature type="coiled-coil region" evidence="2">
    <location>
        <begin position="133"/>
        <end position="229"/>
    </location>
</feature>
<feature type="coiled-coil region" evidence="2">
    <location>
        <begin position="524"/>
        <end position="646"/>
    </location>
</feature>
<dbReference type="KEGG" id="gsh:117366982"/>